<protein>
    <submittedName>
        <fullName evidence="2">Uncharacterized protein</fullName>
    </submittedName>
</protein>
<keyword evidence="3" id="KW-1185">Reference proteome</keyword>
<dbReference type="AlphaFoldDB" id="A0AAV7M4Q7"/>
<name>A0AAV7M4Q7_PLEWA</name>
<sequence length="248" mass="27747">MEEPSTRQRAGRFLHGYGFEEEVLDEDEGDEVEEGETVQERDRKEEKVGDRMAFNGGKSVGVFEKKTEKTVQCGRRGGREERTMTTAHIPRGERRGNLFESGEVTQCVSVAVGNSPVVKINLCLKSRGKDMGIQADVESDGKVGSDVTNSDVVDTAKGAVKAVPEPGSPTQVKAVDNVGDVDVYQLAKKQLQERYGRKINVVLKRYKFYSRTQHDDEFKDQFVSALRGLAFTCNFEQISYKQVLRDQI</sequence>
<feature type="compositionally biased region" description="Basic and acidic residues" evidence="1">
    <location>
        <begin position="38"/>
        <end position="50"/>
    </location>
</feature>
<proteinExistence type="predicted"/>
<comment type="caution">
    <text evidence="2">The sequence shown here is derived from an EMBL/GenBank/DDBJ whole genome shotgun (WGS) entry which is preliminary data.</text>
</comment>
<gene>
    <name evidence="2" type="ORF">NDU88_003479</name>
</gene>
<dbReference type="EMBL" id="JANPWB010000014">
    <property type="protein sequence ID" value="KAJ1098366.1"/>
    <property type="molecule type" value="Genomic_DNA"/>
</dbReference>
<evidence type="ECO:0000313" key="3">
    <source>
        <dbReference type="Proteomes" id="UP001066276"/>
    </source>
</evidence>
<accession>A0AAV7M4Q7</accession>
<reference evidence="2" key="1">
    <citation type="journal article" date="2022" name="bioRxiv">
        <title>Sequencing and chromosome-scale assembly of the giantPleurodeles waltlgenome.</title>
        <authorList>
            <person name="Brown T."/>
            <person name="Elewa A."/>
            <person name="Iarovenko S."/>
            <person name="Subramanian E."/>
            <person name="Araus A.J."/>
            <person name="Petzold A."/>
            <person name="Susuki M."/>
            <person name="Suzuki K.-i.T."/>
            <person name="Hayashi T."/>
            <person name="Toyoda A."/>
            <person name="Oliveira C."/>
            <person name="Osipova E."/>
            <person name="Leigh N.D."/>
            <person name="Simon A."/>
            <person name="Yun M.H."/>
        </authorList>
    </citation>
    <scope>NUCLEOTIDE SEQUENCE</scope>
    <source>
        <strain evidence="2">20211129_DDA</strain>
        <tissue evidence="2">Liver</tissue>
    </source>
</reference>
<dbReference type="Proteomes" id="UP001066276">
    <property type="component" value="Chromosome 10"/>
</dbReference>
<feature type="compositionally biased region" description="Acidic residues" evidence="1">
    <location>
        <begin position="19"/>
        <end position="37"/>
    </location>
</feature>
<evidence type="ECO:0000256" key="1">
    <source>
        <dbReference type="SAM" id="MobiDB-lite"/>
    </source>
</evidence>
<evidence type="ECO:0000313" key="2">
    <source>
        <dbReference type="EMBL" id="KAJ1098366.1"/>
    </source>
</evidence>
<feature type="region of interest" description="Disordered" evidence="1">
    <location>
        <begin position="1"/>
        <end position="56"/>
    </location>
</feature>
<organism evidence="2 3">
    <name type="scientific">Pleurodeles waltl</name>
    <name type="common">Iberian ribbed newt</name>
    <dbReference type="NCBI Taxonomy" id="8319"/>
    <lineage>
        <taxon>Eukaryota</taxon>
        <taxon>Metazoa</taxon>
        <taxon>Chordata</taxon>
        <taxon>Craniata</taxon>
        <taxon>Vertebrata</taxon>
        <taxon>Euteleostomi</taxon>
        <taxon>Amphibia</taxon>
        <taxon>Batrachia</taxon>
        <taxon>Caudata</taxon>
        <taxon>Salamandroidea</taxon>
        <taxon>Salamandridae</taxon>
        <taxon>Pleurodelinae</taxon>
        <taxon>Pleurodeles</taxon>
    </lineage>
</organism>